<feature type="transmembrane region" description="Helical" evidence="6">
    <location>
        <begin position="77"/>
        <end position="98"/>
    </location>
</feature>
<keyword evidence="3 6" id="KW-0812">Transmembrane</keyword>
<keyword evidence="5 6" id="KW-0472">Membrane</keyword>
<dbReference type="InterPro" id="IPR015414">
    <property type="entry name" value="TMEM64"/>
</dbReference>
<feature type="transmembrane region" description="Helical" evidence="6">
    <location>
        <begin position="153"/>
        <end position="174"/>
    </location>
</feature>
<evidence type="ECO:0000256" key="5">
    <source>
        <dbReference type="ARBA" id="ARBA00023136"/>
    </source>
</evidence>
<name>A0ABV8WTK8_9BACI</name>
<gene>
    <name evidence="8" type="ORF">ACFOY7_08955</name>
</gene>
<accession>A0ABV8WTK8</accession>
<protein>
    <recommendedName>
        <fullName evidence="6">TVP38/TMEM64 family membrane protein</fullName>
    </recommendedName>
</protein>
<evidence type="ECO:0000256" key="4">
    <source>
        <dbReference type="ARBA" id="ARBA00022989"/>
    </source>
</evidence>
<keyword evidence="9" id="KW-1185">Reference proteome</keyword>
<evidence type="ECO:0000256" key="2">
    <source>
        <dbReference type="ARBA" id="ARBA00022475"/>
    </source>
</evidence>
<dbReference type="Pfam" id="PF09335">
    <property type="entry name" value="VTT_dom"/>
    <property type="match status" value="1"/>
</dbReference>
<dbReference type="RefSeq" id="WP_390251514.1">
    <property type="nucleotide sequence ID" value="NZ_JBHSDT010000004.1"/>
</dbReference>
<proteinExistence type="inferred from homology"/>
<feature type="domain" description="VTT" evidence="7">
    <location>
        <begin position="58"/>
        <end position="176"/>
    </location>
</feature>
<evidence type="ECO:0000256" key="6">
    <source>
        <dbReference type="RuleBase" id="RU366058"/>
    </source>
</evidence>
<organism evidence="8 9">
    <name type="scientific">Gracilibacillus xinjiangensis</name>
    <dbReference type="NCBI Taxonomy" id="1193282"/>
    <lineage>
        <taxon>Bacteria</taxon>
        <taxon>Bacillati</taxon>
        <taxon>Bacillota</taxon>
        <taxon>Bacilli</taxon>
        <taxon>Bacillales</taxon>
        <taxon>Bacillaceae</taxon>
        <taxon>Gracilibacillus</taxon>
    </lineage>
</organism>
<comment type="subcellular location">
    <subcellularLocation>
        <location evidence="1 6">Cell membrane</location>
        <topology evidence="1 6">Multi-pass membrane protein</topology>
    </subcellularLocation>
</comment>
<comment type="similarity">
    <text evidence="6">Belongs to the TVP38/TMEM64 family.</text>
</comment>
<sequence length="219" mass="24901">MFTYNIRNIGDIDIDQIKKLIEANDYDQLVNFLLKSYESLGPIPGFLLPFLEAFLPFLPLVVFVMTNAAAYGLLKGFLLSWIGASLGSVVVFLVVRHFKNVRLFRWIRKSKQVVKVMDWLERHGFGPLFLLLCFPFSPSAVINLVAALSKVNLYQFILAVFLGKAVMVFTVSYIGDSIVSFAKNPVKSIIVGIGIVVFWLAGKYMEKRLQKRAEQKKWK</sequence>
<dbReference type="PANTHER" id="PTHR12677">
    <property type="entry name" value="GOLGI APPARATUS MEMBRANE PROTEIN TVP38-RELATED"/>
    <property type="match status" value="1"/>
</dbReference>
<feature type="transmembrane region" description="Helical" evidence="6">
    <location>
        <begin position="43"/>
        <end position="65"/>
    </location>
</feature>
<feature type="transmembrane region" description="Helical" evidence="6">
    <location>
        <begin position="186"/>
        <end position="202"/>
    </location>
</feature>
<dbReference type="PANTHER" id="PTHR12677:SF55">
    <property type="entry name" value="UNDECAPRENYL PHOSPHATE TRANSPORTER SAOUHSC_00901-RELATED"/>
    <property type="match status" value="1"/>
</dbReference>
<comment type="caution">
    <text evidence="8">The sequence shown here is derived from an EMBL/GenBank/DDBJ whole genome shotgun (WGS) entry which is preliminary data.</text>
</comment>
<dbReference type="EMBL" id="JBHSDT010000004">
    <property type="protein sequence ID" value="MFC4403205.1"/>
    <property type="molecule type" value="Genomic_DNA"/>
</dbReference>
<dbReference type="InterPro" id="IPR032816">
    <property type="entry name" value="VTT_dom"/>
</dbReference>
<evidence type="ECO:0000256" key="1">
    <source>
        <dbReference type="ARBA" id="ARBA00004651"/>
    </source>
</evidence>
<evidence type="ECO:0000313" key="8">
    <source>
        <dbReference type="EMBL" id="MFC4403205.1"/>
    </source>
</evidence>
<keyword evidence="4 6" id="KW-1133">Transmembrane helix</keyword>
<reference evidence="9" key="1">
    <citation type="journal article" date="2019" name="Int. J. Syst. Evol. Microbiol.">
        <title>The Global Catalogue of Microorganisms (GCM) 10K type strain sequencing project: providing services to taxonomists for standard genome sequencing and annotation.</title>
        <authorList>
            <consortium name="The Broad Institute Genomics Platform"/>
            <consortium name="The Broad Institute Genome Sequencing Center for Infectious Disease"/>
            <person name="Wu L."/>
            <person name="Ma J."/>
        </authorList>
    </citation>
    <scope>NUCLEOTIDE SEQUENCE [LARGE SCALE GENOMIC DNA]</scope>
    <source>
        <strain evidence="9">CCUG 37865</strain>
    </source>
</reference>
<evidence type="ECO:0000259" key="7">
    <source>
        <dbReference type="Pfam" id="PF09335"/>
    </source>
</evidence>
<keyword evidence="2 6" id="KW-1003">Cell membrane</keyword>
<feature type="transmembrane region" description="Helical" evidence="6">
    <location>
        <begin position="125"/>
        <end position="146"/>
    </location>
</feature>
<evidence type="ECO:0000256" key="3">
    <source>
        <dbReference type="ARBA" id="ARBA00022692"/>
    </source>
</evidence>
<evidence type="ECO:0000313" key="9">
    <source>
        <dbReference type="Proteomes" id="UP001595882"/>
    </source>
</evidence>
<dbReference type="Proteomes" id="UP001595882">
    <property type="component" value="Unassembled WGS sequence"/>
</dbReference>